<dbReference type="RefSeq" id="WP_064858369.1">
    <property type="nucleotide sequence ID" value="NZ_LZSF01000095.1"/>
</dbReference>
<feature type="transmembrane region" description="Helical" evidence="1">
    <location>
        <begin position="97"/>
        <end position="119"/>
    </location>
</feature>
<feature type="transmembrane region" description="Helical" evidence="1">
    <location>
        <begin position="69"/>
        <end position="91"/>
    </location>
</feature>
<keyword evidence="1" id="KW-0812">Transmembrane</keyword>
<evidence type="ECO:0000259" key="3">
    <source>
        <dbReference type="PROSITE" id="PS50887"/>
    </source>
</evidence>
<feature type="transmembrane region" description="Helical" evidence="1">
    <location>
        <begin position="162"/>
        <end position="184"/>
    </location>
</feature>
<feature type="transmembrane region" description="Helical" evidence="1">
    <location>
        <begin position="131"/>
        <end position="150"/>
    </location>
</feature>
<evidence type="ECO:0000256" key="1">
    <source>
        <dbReference type="SAM" id="Phobius"/>
    </source>
</evidence>
<dbReference type="SMART" id="SM00267">
    <property type="entry name" value="GGDEF"/>
    <property type="match status" value="1"/>
</dbReference>
<dbReference type="SUPFAM" id="SSF141868">
    <property type="entry name" value="EAL domain-like"/>
    <property type="match status" value="1"/>
</dbReference>
<dbReference type="PANTHER" id="PTHR44757:SF2">
    <property type="entry name" value="BIOFILM ARCHITECTURE MAINTENANCE PROTEIN MBAA"/>
    <property type="match status" value="1"/>
</dbReference>
<dbReference type="InterPro" id="IPR000160">
    <property type="entry name" value="GGDEF_dom"/>
</dbReference>
<dbReference type="Gene3D" id="3.20.20.450">
    <property type="entry name" value="EAL domain"/>
    <property type="match status" value="1"/>
</dbReference>
<gene>
    <name evidence="4" type="ORF">A5642_16150</name>
</gene>
<evidence type="ECO:0000313" key="4">
    <source>
        <dbReference type="EMBL" id="OBA88820.1"/>
    </source>
</evidence>
<dbReference type="InterPro" id="IPR001633">
    <property type="entry name" value="EAL_dom"/>
</dbReference>
<dbReference type="SUPFAM" id="SSF55073">
    <property type="entry name" value="Nucleotide cyclase"/>
    <property type="match status" value="1"/>
</dbReference>
<feature type="transmembrane region" description="Helical" evidence="1">
    <location>
        <begin position="265"/>
        <end position="287"/>
    </location>
</feature>
<dbReference type="Proteomes" id="UP000093962">
    <property type="component" value="Unassembled WGS sequence"/>
</dbReference>
<feature type="domain" description="GGDEF" evidence="3">
    <location>
        <begin position="356"/>
        <end position="489"/>
    </location>
</feature>
<feature type="transmembrane region" description="Helical" evidence="1">
    <location>
        <begin position="40"/>
        <end position="57"/>
    </location>
</feature>
<feature type="transmembrane region" description="Helical" evidence="1">
    <location>
        <begin position="196"/>
        <end position="219"/>
    </location>
</feature>
<dbReference type="PROSITE" id="PS50887">
    <property type="entry name" value="GGDEF"/>
    <property type="match status" value="1"/>
</dbReference>
<proteinExistence type="predicted"/>
<dbReference type="EMBL" id="LZSF01000095">
    <property type="protein sequence ID" value="OBA88820.1"/>
    <property type="molecule type" value="Genomic_DNA"/>
</dbReference>
<organism evidence="4 5">
    <name type="scientific">Mycolicibacterium mucogenicum</name>
    <name type="common">Mycobacterium mucogenicum</name>
    <dbReference type="NCBI Taxonomy" id="56689"/>
    <lineage>
        <taxon>Bacteria</taxon>
        <taxon>Bacillati</taxon>
        <taxon>Actinomycetota</taxon>
        <taxon>Actinomycetes</taxon>
        <taxon>Mycobacteriales</taxon>
        <taxon>Mycobacteriaceae</taxon>
        <taxon>Mycolicibacterium</taxon>
    </lineage>
</organism>
<dbReference type="Pfam" id="PF00990">
    <property type="entry name" value="GGDEF"/>
    <property type="match status" value="1"/>
</dbReference>
<sequence length="774" mass="83086">MRTGNTNAVIGAAAVIFAAFAYLVIFGDHGTLAARLTNDIGLTVFSSLACLAAVAAYRANRGRRQRAWLALAIGMAGWVAGNLILLYHHAVLGSPPAFPSVADAAFLLLPCSVVVASAGKVRPDRMSALRPVLDGVIIASALFLVCWVLILEELFASTHSSWLATAVSVAFPISDVVMITLAVLTVSSTVPGKRQAIVLVCTGLIIVAVADSIWIYVLAQSNSTSPVAVVGWAAGLVLFSAGGLIDARKPPSATGRKRQALADPLLWLPYSPMVAAVVVGLIDLWPVTNDKPVLIAASVLVMTALVRQLIVLIQNRRLLFDLADQTRRDPLTGLGNRLMFNDHLDAAIRSRGDDRVPIAVLALDLDDFKMVNDNLGHPSGDELLIDVASRLKNTVPAEHTVARLGGDEFAVLIRSAPNAATTIAERIIEAFDAPFSLNSEKVFIHPSVGLAITPADEPDVTADDLMQQADIALYAAKRTGIGGVQTFSADMRQVSRLDLPQRWSDSGRIQPPAQAGVQLLGQLRRAIGDSELKLVYQPKVLLATGEIVGVEALLRWPHPELGLLTPSEFLPLIRRNGLIGSVTDTVLKQAVLDASTWFGTGYRNVPVAINLFAQSLTDVDLADRIGTILAEHSLPPSALTVEITEQMLLSNMSRTEVVIDRLRKSGLRVSIDDFGSGYSTTSYLRDLPVDELKLDREFVLPMTHNPRAAAIVRSVINLTHALNIASVAEGVEDAATAEQLSAYGCDIGQGYYFAKPMFAESLRPLIESRNPLRR</sequence>
<reference evidence="4 5" key="1">
    <citation type="submission" date="2016-06" db="EMBL/GenBank/DDBJ databases">
        <authorList>
            <person name="Kjaerup R.B."/>
            <person name="Dalgaard T.S."/>
            <person name="Juul-Madsen H.R."/>
        </authorList>
    </citation>
    <scope>NUCLEOTIDE SEQUENCE [LARGE SCALE GENOMIC DNA]</scope>
    <source>
        <strain evidence="4 5">1199456.5</strain>
    </source>
</reference>
<feature type="domain" description="EAL" evidence="2">
    <location>
        <begin position="516"/>
        <end position="770"/>
    </location>
</feature>
<dbReference type="PROSITE" id="PS50883">
    <property type="entry name" value="EAL"/>
    <property type="match status" value="1"/>
</dbReference>
<dbReference type="InterPro" id="IPR043128">
    <property type="entry name" value="Rev_trsase/Diguanyl_cyclase"/>
</dbReference>
<dbReference type="CDD" id="cd01949">
    <property type="entry name" value="GGDEF"/>
    <property type="match status" value="1"/>
</dbReference>
<feature type="transmembrane region" description="Helical" evidence="1">
    <location>
        <begin position="225"/>
        <end position="245"/>
    </location>
</feature>
<feature type="transmembrane region" description="Helical" evidence="1">
    <location>
        <begin position="7"/>
        <end position="25"/>
    </location>
</feature>
<dbReference type="InterPro" id="IPR035919">
    <property type="entry name" value="EAL_sf"/>
</dbReference>
<keyword evidence="1" id="KW-0472">Membrane</keyword>
<protein>
    <recommendedName>
        <fullName evidence="6">Bifunctional diguanylate cyclase/phosphodiesterase</fullName>
    </recommendedName>
</protein>
<dbReference type="Gene3D" id="3.30.70.270">
    <property type="match status" value="1"/>
</dbReference>
<evidence type="ECO:0008006" key="6">
    <source>
        <dbReference type="Google" id="ProtNLM"/>
    </source>
</evidence>
<dbReference type="OrthoDB" id="23692at2"/>
<dbReference type="NCBIfam" id="TIGR00254">
    <property type="entry name" value="GGDEF"/>
    <property type="match status" value="1"/>
</dbReference>
<dbReference type="PANTHER" id="PTHR44757">
    <property type="entry name" value="DIGUANYLATE CYCLASE DGCP"/>
    <property type="match status" value="1"/>
</dbReference>
<dbReference type="InterPro" id="IPR029787">
    <property type="entry name" value="Nucleotide_cyclase"/>
</dbReference>
<dbReference type="SMART" id="SM00052">
    <property type="entry name" value="EAL"/>
    <property type="match status" value="1"/>
</dbReference>
<name>A0A1A0MTV4_MYCMU</name>
<comment type="caution">
    <text evidence="4">The sequence shown here is derived from an EMBL/GenBank/DDBJ whole genome shotgun (WGS) entry which is preliminary data.</text>
</comment>
<dbReference type="InterPro" id="IPR052155">
    <property type="entry name" value="Biofilm_reg_signaling"/>
</dbReference>
<dbReference type="CDD" id="cd01948">
    <property type="entry name" value="EAL"/>
    <property type="match status" value="1"/>
</dbReference>
<dbReference type="AlphaFoldDB" id="A0A1A0MTV4"/>
<keyword evidence="1" id="KW-1133">Transmembrane helix</keyword>
<evidence type="ECO:0000259" key="2">
    <source>
        <dbReference type="PROSITE" id="PS50883"/>
    </source>
</evidence>
<dbReference type="Pfam" id="PF00563">
    <property type="entry name" value="EAL"/>
    <property type="match status" value="1"/>
</dbReference>
<evidence type="ECO:0000313" key="5">
    <source>
        <dbReference type="Proteomes" id="UP000093962"/>
    </source>
</evidence>
<accession>A0A1A0MTV4</accession>